<dbReference type="SUPFAM" id="SSF54197">
    <property type="entry name" value="HIT-like"/>
    <property type="match status" value="1"/>
</dbReference>
<dbReference type="InterPro" id="IPR001310">
    <property type="entry name" value="Histidine_triad_HIT"/>
</dbReference>
<dbReference type="GO" id="GO:0006790">
    <property type="term" value="P:sulfur compound metabolic process"/>
    <property type="evidence" value="ECO:0007669"/>
    <property type="project" value="TreeGrafter"/>
</dbReference>
<dbReference type="EMBL" id="LR031876">
    <property type="protein sequence ID" value="VDD38884.1"/>
    <property type="molecule type" value="Genomic_DNA"/>
</dbReference>
<dbReference type="FunFam" id="3.30.428.10:FF:000023">
    <property type="entry name" value="Adenylylsulfatase HINT3"/>
    <property type="match status" value="1"/>
</dbReference>
<dbReference type="Pfam" id="PF01230">
    <property type="entry name" value="HIT"/>
    <property type="match status" value="1"/>
</dbReference>
<evidence type="ECO:0000313" key="6">
    <source>
        <dbReference type="EMBL" id="VDD38884.1"/>
    </source>
</evidence>
<dbReference type="GO" id="GO:0047627">
    <property type="term" value="F:adenylylsulfatase activity"/>
    <property type="evidence" value="ECO:0007669"/>
    <property type="project" value="TreeGrafter"/>
</dbReference>
<dbReference type="InterPro" id="IPR036265">
    <property type="entry name" value="HIT-like_sf"/>
</dbReference>
<dbReference type="PROSITE" id="PS00892">
    <property type="entry name" value="HIT_1"/>
    <property type="match status" value="1"/>
</dbReference>
<dbReference type="AlphaFoldDB" id="A0A3P6EVH7"/>
<organism evidence="6">
    <name type="scientific">Brassica oleracea</name>
    <name type="common">Wild cabbage</name>
    <dbReference type="NCBI Taxonomy" id="3712"/>
    <lineage>
        <taxon>Eukaryota</taxon>
        <taxon>Viridiplantae</taxon>
        <taxon>Streptophyta</taxon>
        <taxon>Embryophyta</taxon>
        <taxon>Tracheophyta</taxon>
        <taxon>Spermatophyta</taxon>
        <taxon>Magnoliopsida</taxon>
        <taxon>eudicotyledons</taxon>
        <taxon>Gunneridae</taxon>
        <taxon>Pentapetalae</taxon>
        <taxon>rosids</taxon>
        <taxon>malvids</taxon>
        <taxon>Brassicales</taxon>
        <taxon>Brassicaceae</taxon>
        <taxon>Brassiceae</taxon>
        <taxon>Brassica</taxon>
    </lineage>
</organism>
<dbReference type="InterPro" id="IPR019808">
    <property type="entry name" value="Histidine_triad_CS"/>
</dbReference>
<gene>
    <name evidence="6" type="ORF">BOLC7T44444H</name>
</gene>
<dbReference type="InterPro" id="IPR039384">
    <property type="entry name" value="HINT"/>
</dbReference>
<feature type="short sequence motif" description="Histidine triad motif" evidence="2 3">
    <location>
        <begin position="251"/>
        <end position="255"/>
    </location>
</feature>
<reference evidence="6" key="1">
    <citation type="submission" date="2018-11" db="EMBL/GenBank/DDBJ databases">
        <authorList>
            <consortium name="Genoscope - CEA"/>
            <person name="William W."/>
        </authorList>
    </citation>
    <scope>NUCLEOTIDE SEQUENCE</scope>
</reference>
<feature type="compositionally biased region" description="Basic and acidic residues" evidence="4">
    <location>
        <begin position="51"/>
        <end position="62"/>
    </location>
</feature>
<dbReference type="PROSITE" id="PS51084">
    <property type="entry name" value="HIT_2"/>
    <property type="match status" value="1"/>
</dbReference>
<feature type="active site" description="Tele-AMP-histidine intermediate" evidence="1">
    <location>
        <position position="253"/>
    </location>
</feature>
<accession>A0A3P6EVH7</accession>
<sequence>MYFDNINNQIKILIIYKYTIIPSVKLLWAINKSSKSYLEINLIINGIKQKTDRQNRERESHQSHGRLWIKQNSNSPTPTHTLLLSIFFTCCVLYQKNRILQIKLKKKSSIFMEARRLAILCSHLNPAGPYPPRDSILRVSDCSSSEDKAESSNLQNDCIFCKIVRGESPCLKLYEDDMCLCILDTSPLIHGHSLIIPKLHYPTLEETPPSVVAAMCSKVPLISNAIVKATDSDSFNLLVNNGAAAGQVIFHTHIHIIPRKERDCLWTSESLHRHTLKLDKEASELASRVREQLCRLPEEQLDQPS</sequence>
<dbReference type="InterPro" id="IPR011146">
    <property type="entry name" value="HIT-like"/>
</dbReference>
<dbReference type="Gene3D" id="3.30.428.10">
    <property type="entry name" value="HIT-like"/>
    <property type="match status" value="1"/>
</dbReference>
<protein>
    <recommendedName>
        <fullName evidence="5">HIT domain-containing protein</fullName>
    </recommendedName>
</protein>
<feature type="region of interest" description="Disordered" evidence="4">
    <location>
        <begin position="51"/>
        <end position="72"/>
    </location>
</feature>
<feature type="domain" description="HIT" evidence="5">
    <location>
        <begin position="159"/>
        <end position="266"/>
    </location>
</feature>
<dbReference type="GO" id="GO:0009150">
    <property type="term" value="P:purine ribonucleotide metabolic process"/>
    <property type="evidence" value="ECO:0007669"/>
    <property type="project" value="TreeGrafter"/>
</dbReference>
<evidence type="ECO:0000259" key="5">
    <source>
        <dbReference type="PROSITE" id="PS51084"/>
    </source>
</evidence>
<dbReference type="PANTHER" id="PTHR47670">
    <property type="entry name" value="ADENYLYLSULFATASE HINT3"/>
    <property type="match status" value="1"/>
</dbReference>
<dbReference type="CDD" id="cd01277">
    <property type="entry name" value="HINT_subgroup"/>
    <property type="match status" value="1"/>
</dbReference>
<evidence type="ECO:0000256" key="1">
    <source>
        <dbReference type="PIRSR" id="PIRSR601310-1"/>
    </source>
</evidence>
<evidence type="ECO:0000256" key="3">
    <source>
        <dbReference type="PROSITE-ProRule" id="PRU00464"/>
    </source>
</evidence>
<dbReference type="PRINTS" id="PR00332">
    <property type="entry name" value="HISTRIAD"/>
</dbReference>
<dbReference type="PANTHER" id="PTHR47670:SF1">
    <property type="entry name" value="ADENYLYLSULFATASE HINT3"/>
    <property type="match status" value="1"/>
</dbReference>
<proteinExistence type="predicted"/>
<name>A0A3P6EVH7_BRAOL</name>
<evidence type="ECO:0000256" key="4">
    <source>
        <dbReference type="SAM" id="MobiDB-lite"/>
    </source>
</evidence>
<evidence type="ECO:0000256" key="2">
    <source>
        <dbReference type="PIRSR" id="PIRSR601310-3"/>
    </source>
</evidence>